<keyword evidence="2" id="KW-1185">Reference proteome</keyword>
<name>A0ABR4ASD3_9LECA</name>
<gene>
    <name evidence="1" type="ORF">N7G274_000517</name>
</gene>
<evidence type="ECO:0000313" key="1">
    <source>
        <dbReference type="EMBL" id="KAL2048605.1"/>
    </source>
</evidence>
<sequence length="127" mass="14224">MTFPSMQVVLKRNLPVHGIRIMGSCRAMVRLNVTSHTALKATLWSPFHPSLQPHPKLSLTLPPALIMYVEFRPDVHVVELGKTSRVSLEIPSNSILVVTNRLTSHDRSSLCQLVLFMRSQSVGLNQD</sequence>
<evidence type="ECO:0000313" key="2">
    <source>
        <dbReference type="Proteomes" id="UP001590950"/>
    </source>
</evidence>
<protein>
    <submittedName>
        <fullName evidence="1">Uncharacterized protein</fullName>
    </submittedName>
</protein>
<dbReference type="Proteomes" id="UP001590950">
    <property type="component" value="Unassembled WGS sequence"/>
</dbReference>
<reference evidence="1 2" key="1">
    <citation type="submission" date="2024-09" db="EMBL/GenBank/DDBJ databases">
        <title>Rethinking Asexuality: The Enigmatic Case of Functional Sexual Genes in Lepraria (Stereocaulaceae).</title>
        <authorList>
            <person name="Doellman M."/>
            <person name="Sun Y."/>
            <person name="Barcenas-Pena A."/>
            <person name="Lumbsch H.T."/>
            <person name="Grewe F."/>
        </authorList>
    </citation>
    <scope>NUCLEOTIDE SEQUENCE [LARGE SCALE GENOMIC DNA]</scope>
    <source>
        <strain evidence="1 2">Mercado 3170</strain>
    </source>
</reference>
<dbReference type="EMBL" id="JBEFKJ010000001">
    <property type="protein sequence ID" value="KAL2048605.1"/>
    <property type="molecule type" value="Genomic_DNA"/>
</dbReference>
<accession>A0ABR4ASD3</accession>
<comment type="caution">
    <text evidence="1">The sequence shown here is derived from an EMBL/GenBank/DDBJ whole genome shotgun (WGS) entry which is preliminary data.</text>
</comment>
<organism evidence="1 2">
    <name type="scientific">Stereocaulon virgatum</name>
    <dbReference type="NCBI Taxonomy" id="373712"/>
    <lineage>
        <taxon>Eukaryota</taxon>
        <taxon>Fungi</taxon>
        <taxon>Dikarya</taxon>
        <taxon>Ascomycota</taxon>
        <taxon>Pezizomycotina</taxon>
        <taxon>Lecanoromycetes</taxon>
        <taxon>OSLEUM clade</taxon>
        <taxon>Lecanoromycetidae</taxon>
        <taxon>Lecanorales</taxon>
        <taxon>Lecanorineae</taxon>
        <taxon>Stereocaulaceae</taxon>
        <taxon>Stereocaulon</taxon>
    </lineage>
</organism>
<proteinExistence type="predicted"/>